<feature type="region of interest" description="Disordered" evidence="1">
    <location>
        <begin position="67"/>
        <end position="93"/>
    </location>
</feature>
<evidence type="ECO:0000313" key="4">
    <source>
        <dbReference type="Proteomes" id="UP000321393"/>
    </source>
</evidence>
<proteinExistence type="predicted"/>
<gene>
    <name evidence="3" type="ORF">E5676_scaffold600G001930</name>
    <name evidence="2" type="ORF">E6C27_scaffold61G001850</name>
</gene>
<comment type="caution">
    <text evidence="2">The sequence shown here is derived from an EMBL/GenBank/DDBJ whole genome shotgun (WGS) entry which is preliminary data.</text>
</comment>
<dbReference type="EMBL" id="SSTE01012822">
    <property type="protein sequence ID" value="KAA0048553.1"/>
    <property type="molecule type" value="Genomic_DNA"/>
</dbReference>
<evidence type="ECO:0000256" key="1">
    <source>
        <dbReference type="SAM" id="MobiDB-lite"/>
    </source>
</evidence>
<dbReference type="Proteomes" id="UP000321947">
    <property type="component" value="Unassembled WGS sequence"/>
</dbReference>
<dbReference type="AlphaFoldDB" id="A0A5A7TYA6"/>
<name>A0A5A7TYA6_CUCMM</name>
<accession>A0A5A7TYA6</accession>
<dbReference type="EMBL" id="SSTD01002133">
    <property type="protein sequence ID" value="TYK28355.1"/>
    <property type="molecule type" value="Genomic_DNA"/>
</dbReference>
<dbReference type="Proteomes" id="UP000321393">
    <property type="component" value="Unassembled WGS sequence"/>
</dbReference>
<evidence type="ECO:0000313" key="5">
    <source>
        <dbReference type="Proteomes" id="UP000321947"/>
    </source>
</evidence>
<dbReference type="Pfam" id="PF02992">
    <property type="entry name" value="Transposase_21"/>
    <property type="match status" value="1"/>
</dbReference>
<evidence type="ECO:0000313" key="2">
    <source>
        <dbReference type="EMBL" id="KAA0048553.1"/>
    </source>
</evidence>
<evidence type="ECO:0000313" key="3">
    <source>
        <dbReference type="EMBL" id="TYK28355.1"/>
    </source>
</evidence>
<sequence length="131" mass="15087">MKNVLGHPADAEGWKHFDFKFPEFALDSRNIHLGLAFMGNMSLLSGFDEIDALFNFDTDTFNNAGGTSSVDDTCLSAQSSTPRRQQHSRNLELERYEQQMRSTWKEFSEENHRHFKKFNDLEQACVNPPPD</sequence>
<protein>
    <submittedName>
        <fullName evidence="2 3">Transposase tnp2</fullName>
    </submittedName>
</protein>
<organism evidence="2 4">
    <name type="scientific">Cucumis melo var. makuwa</name>
    <name type="common">Oriental melon</name>
    <dbReference type="NCBI Taxonomy" id="1194695"/>
    <lineage>
        <taxon>Eukaryota</taxon>
        <taxon>Viridiplantae</taxon>
        <taxon>Streptophyta</taxon>
        <taxon>Embryophyta</taxon>
        <taxon>Tracheophyta</taxon>
        <taxon>Spermatophyta</taxon>
        <taxon>Magnoliopsida</taxon>
        <taxon>eudicotyledons</taxon>
        <taxon>Gunneridae</taxon>
        <taxon>Pentapetalae</taxon>
        <taxon>rosids</taxon>
        <taxon>fabids</taxon>
        <taxon>Cucurbitales</taxon>
        <taxon>Cucurbitaceae</taxon>
        <taxon>Benincaseae</taxon>
        <taxon>Cucumis</taxon>
    </lineage>
</organism>
<dbReference type="InterPro" id="IPR004242">
    <property type="entry name" value="Transposase_21"/>
</dbReference>
<feature type="compositionally biased region" description="Polar residues" evidence="1">
    <location>
        <begin position="67"/>
        <end position="83"/>
    </location>
</feature>
<reference evidence="4 5" key="1">
    <citation type="submission" date="2019-08" db="EMBL/GenBank/DDBJ databases">
        <title>Draft genome sequences of two oriental melons (Cucumis melo L. var makuwa).</title>
        <authorList>
            <person name="Kwon S.-Y."/>
        </authorList>
    </citation>
    <scope>NUCLEOTIDE SEQUENCE [LARGE SCALE GENOMIC DNA]</scope>
    <source>
        <strain evidence="5">cv. Chang Bougi</strain>
        <strain evidence="4">cv. SW 3</strain>
        <tissue evidence="2">Leaf</tissue>
    </source>
</reference>